<reference evidence="3" key="1">
    <citation type="submission" date="2022-01" db="EMBL/GenBank/DDBJ databases">
        <authorList>
            <person name="King R."/>
        </authorList>
    </citation>
    <scope>NUCLEOTIDE SEQUENCE</scope>
</reference>
<feature type="domain" description="SAM" evidence="2">
    <location>
        <begin position="276"/>
        <end position="331"/>
    </location>
</feature>
<dbReference type="InterPro" id="IPR002110">
    <property type="entry name" value="Ankyrin_rpt"/>
</dbReference>
<dbReference type="Pfam" id="PF00536">
    <property type="entry name" value="SAM_1"/>
    <property type="match status" value="1"/>
</dbReference>
<dbReference type="AlphaFoldDB" id="A0A9N9T1R0"/>
<sequence>MAYILRPDDSESDFSDDDYVTYEDENLKKNSHEPKILTEREKKEEQKRQLYYLICRGECESVVQILQDGLDVNTVLDNSWTPLLIAVSSGNAELSETLLNLGADANSFRDGCTALMLACNCPRETSPYTESLKIVKLLVEKGANVKATNRKKMTALMFAADAGNLPVVKYILPLSDKDAQDNQKWNVLFWAVNGNSVDLVQFLLEEGFEYMVSDIRNNSPLDIAKNNGFTDIINLFPQETDYEILNIIDNNMLSFEEIFKKSTLNNDRQPDFFIEICNILCGLKSEKLIKHFADKNINLKQFLSMNNSELEDIGIKMPYQRYRILSGLHKFHKHPYHPKSMHIVPLNETYSNLDVGVQLLSAIKQITVMEAGLEYIIKNCDTEDMSEKELETLGKNLNRIRKNIRQYSRFTKKLSDKTKMWDRQRAPADLITKSSYMRKWPWRKIFFSVSIVSLLVLYGLKK</sequence>
<dbReference type="PANTHER" id="PTHR24157:SF3">
    <property type="entry name" value="ANKYRIN REPEAT, SAM AND BASIC LEUCINE ZIPPER DOMAIN-CONTAINING PROTEIN 1"/>
    <property type="match status" value="1"/>
</dbReference>
<dbReference type="InterPro" id="IPR001660">
    <property type="entry name" value="SAM"/>
</dbReference>
<dbReference type="Gene3D" id="1.25.40.20">
    <property type="entry name" value="Ankyrin repeat-containing domain"/>
    <property type="match status" value="2"/>
</dbReference>
<name>A0A9N9T1R0_DIABA</name>
<dbReference type="PROSITE" id="PS50088">
    <property type="entry name" value="ANK_REPEAT"/>
    <property type="match status" value="2"/>
</dbReference>
<feature type="repeat" description="ANK" evidence="1">
    <location>
        <begin position="110"/>
        <end position="150"/>
    </location>
</feature>
<dbReference type="PROSITE" id="PS50297">
    <property type="entry name" value="ANK_REP_REGION"/>
    <property type="match status" value="1"/>
</dbReference>
<keyword evidence="1" id="KW-0040">ANK repeat</keyword>
<dbReference type="EMBL" id="OU898279">
    <property type="protein sequence ID" value="CAG9833964.1"/>
    <property type="molecule type" value="Genomic_DNA"/>
</dbReference>
<keyword evidence="4" id="KW-1185">Reference proteome</keyword>
<gene>
    <name evidence="3" type="ORF">DIABBA_LOCUS7319</name>
</gene>
<evidence type="ECO:0000313" key="3">
    <source>
        <dbReference type="EMBL" id="CAG9833964.1"/>
    </source>
</evidence>
<dbReference type="Pfam" id="PF00023">
    <property type="entry name" value="Ank"/>
    <property type="match status" value="1"/>
</dbReference>
<evidence type="ECO:0000313" key="4">
    <source>
        <dbReference type="Proteomes" id="UP001153709"/>
    </source>
</evidence>
<dbReference type="SUPFAM" id="SSF48403">
    <property type="entry name" value="Ankyrin repeat"/>
    <property type="match status" value="1"/>
</dbReference>
<dbReference type="Proteomes" id="UP001153709">
    <property type="component" value="Chromosome 4"/>
</dbReference>
<proteinExistence type="predicted"/>
<dbReference type="SMART" id="SM00248">
    <property type="entry name" value="ANK"/>
    <property type="match status" value="5"/>
</dbReference>
<accession>A0A9N9T1R0</accession>
<evidence type="ECO:0000256" key="1">
    <source>
        <dbReference type="PROSITE-ProRule" id="PRU00023"/>
    </source>
</evidence>
<dbReference type="Gene3D" id="1.10.150.50">
    <property type="entry name" value="Transcription Factor, Ets-1"/>
    <property type="match status" value="1"/>
</dbReference>
<dbReference type="InterPro" id="IPR036770">
    <property type="entry name" value="Ankyrin_rpt-contain_sf"/>
</dbReference>
<organism evidence="3 4">
    <name type="scientific">Diabrotica balteata</name>
    <name type="common">Banded cucumber beetle</name>
    <dbReference type="NCBI Taxonomy" id="107213"/>
    <lineage>
        <taxon>Eukaryota</taxon>
        <taxon>Metazoa</taxon>
        <taxon>Ecdysozoa</taxon>
        <taxon>Arthropoda</taxon>
        <taxon>Hexapoda</taxon>
        <taxon>Insecta</taxon>
        <taxon>Pterygota</taxon>
        <taxon>Neoptera</taxon>
        <taxon>Endopterygota</taxon>
        <taxon>Coleoptera</taxon>
        <taxon>Polyphaga</taxon>
        <taxon>Cucujiformia</taxon>
        <taxon>Chrysomeloidea</taxon>
        <taxon>Chrysomelidae</taxon>
        <taxon>Galerucinae</taxon>
        <taxon>Diabroticina</taxon>
        <taxon>Diabroticites</taxon>
        <taxon>Diabrotica</taxon>
    </lineage>
</organism>
<protein>
    <recommendedName>
        <fullName evidence="2">SAM domain-containing protein</fullName>
    </recommendedName>
</protein>
<dbReference type="SUPFAM" id="SSF47769">
    <property type="entry name" value="SAM/Pointed domain"/>
    <property type="match status" value="1"/>
</dbReference>
<dbReference type="PANTHER" id="PTHR24157">
    <property type="entry name" value="ANKYRIN REPEAT, SAM AND BASIC LEUCINE ZIPPER DOMAIN-CONTAINING PROTEIN 1"/>
    <property type="match status" value="1"/>
</dbReference>
<dbReference type="Pfam" id="PF12796">
    <property type="entry name" value="Ank_2"/>
    <property type="match status" value="1"/>
</dbReference>
<dbReference type="InterPro" id="IPR013761">
    <property type="entry name" value="SAM/pointed_sf"/>
</dbReference>
<dbReference type="OrthoDB" id="439236at2759"/>
<dbReference type="GO" id="GO:0071546">
    <property type="term" value="C:pi-body"/>
    <property type="evidence" value="ECO:0007669"/>
    <property type="project" value="TreeGrafter"/>
</dbReference>
<feature type="repeat" description="ANK" evidence="1">
    <location>
        <begin position="78"/>
        <end position="110"/>
    </location>
</feature>
<evidence type="ECO:0000259" key="2">
    <source>
        <dbReference type="Pfam" id="PF00536"/>
    </source>
</evidence>